<dbReference type="EMBL" id="JARKIF010000020">
    <property type="protein sequence ID" value="KAJ7617782.1"/>
    <property type="molecule type" value="Genomic_DNA"/>
</dbReference>
<reference evidence="2" key="1">
    <citation type="submission" date="2023-03" db="EMBL/GenBank/DDBJ databases">
        <title>Massive genome expansion in bonnet fungi (Mycena s.s.) driven by repeated elements and novel gene families across ecological guilds.</title>
        <authorList>
            <consortium name="Lawrence Berkeley National Laboratory"/>
            <person name="Harder C.B."/>
            <person name="Miyauchi S."/>
            <person name="Viragh M."/>
            <person name="Kuo A."/>
            <person name="Thoen E."/>
            <person name="Andreopoulos B."/>
            <person name="Lu D."/>
            <person name="Skrede I."/>
            <person name="Drula E."/>
            <person name="Henrissat B."/>
            <person name="Morin E."/>
            <person name="Kohler A."/>
            <person name="Barry K."/>
            <person name="LaButti K."/>
            <person name="Morin E."/>
            <person name="Salamov A."/>
            <person name="Lipzen A."/>
            <person name="Mereny Z."/>
            <person name="Hegedus B."/>
            <person name="Baldrian P."/>
            <person name="Stursova M."/>
            <person name="Weitz H."/>
            <person name="Taylor A."/>
            <person name="Grigoriev I.V."/>
            <person name="Nagy L.G."/>
            <person name="Martin F."/>
            <person name="Kauserud H."/>
        </authorList>
    </citation>
    <scope>NUCLEOTIDE SEQUENCE</scope>
    <source>
        <strain evidence="2">9284</strain>
    </source>
</reference>
<name>A0AAD7BD17_9AGAR</name>
<dbReference type="AlphaFoldDB" id="A0AAD7BD17"/>
<feature type="signal peptide" evidence="1">
    <location>
        <begin position="1"/>
        <end position="21"/>
    </location>
</feature>
<organism evidence="2 3">
    <name type="scientific">Roridomyces roridus</name>
    <dbReference type="NCBI Taxonomy" id="1738132"/>
    <lineage>
        <taxon>Eukaryota</taxon>
        <taxon>Fungi</taxon>
        <taxon>Dikarya</taxon>
        <taxon>Basidiomycota</taxon>
        <taxon>Agaricomycotina</taxon>
        <taxon>Agaricomycetes</taxon>
        <taxon>Agaricomycetidae</taxon>
        <taxon>Agaricales</taxon>
        <taxon>Marasmiineae</taxon>
        <taxon>Mycenaceae</taxon>
        <taxon>Roridomyces</taxon>
    </lineage>
</organism>
<evidence type="ECO:0000313" key="2">
    <source>
        <dbReference type="EMBL" id="KAJ7617782.1"/>
    </source>
</evidence>
<evidence type="ECO:0000256" key="1">
    <source>
        <dbReference type="SAM" id="SignalP"/>
    </source>
</evidence>
<dbReference type="Proteomes" id="UP001221142">
    <property type="component" value="Unassembled WGS sequence"/>
</dbReference>
<keyword evidence="1" id="KW-0732">Signal</keyword>
<accession>A0AAD7BD17</accession>
<keyword evidence="3" id="KW-1185">Reference proteome</keyword>
<proteinExistence type="predicted"/>
<evidence type="ECO:0000313" key="3">
    <source>
        <dbReference type="Proteomes" id="UP001221142"/>
    </source>
</evidence>
<sequence length="278" mass="30465">MRLHLLATLTALLTVLLPTYADTLPQTPTTIYNVVYTASTGQNFIQFAGTMIVPHLPHAGFYYLWPGLFLPDYGGVLQPVLSGGTGQWTINNTWYYVVNEDPAGAQDVRDVAFGVQEGDGMRFDMRINNETGIWSITLSVPGTNKTATNEFPMILPKKAYNIPYAVFEIELWSQQWDFGSLTFTDISMVANGTTSTSWCNDRPATLQTSFNASGVNFTVQDKQVTCNIQSMVLLQPGANASAQPTEDSPSSAGKVLFGLSFWWLLLGLGAMLTYTPSS</sequence>
<gene>
    <name evidence="2" type="ORF">FB45DRAFT_932677</name>
</gene>
<comment type="caution">
    <text evidence="2">The sequence shown here is derived from an EMBL/GenBank/DDBJ whole genome shotgun (WGS) entry which is preliminary data.</text>
</comment>
<protein>
    <submittedName>
        <fullName evidence="2">Uncharacterized protein</fullName>
    </submittedName>
</protein>
<feature type="chain" id="PRO_5042125006" evidence="1">
    <location>
        <begin position="22"/>
        <end position="278"/>
    </location>
</feature>